<dbReference type="SUPFAM" id="SSF52283">
    <property type="entry name" value="Formate/glycerate dehydrogenase catalytic domain-like"/>
    <property type="match status" value="1"/>
</dbReference>
<sequence length="327" mass="34183">MRPAARRLESGVVPHLPLEPGETLHVLVPSRAIGAAVEDLSPRVRAHRIDPDDGPPSGDAALAQVWVPRSGGATLPDNGFVEGLSRLRLVQLLSAGAEKFAGRLPAGVMLCNARGAHTPSTAEWAVTVTLAAQRGIPFFVREQDAGRWSFSTHSSLVGARVLVVGAGDIGRAIGRLLAGFDVELTYVARTAREGVRAMRDLPELLPHADVVILIVPVTAETTGMVDAGFLAAMQDGALLVNAARGVIVDTDALLTELRAGRLRAALDVTDPEPLPPGHPLWSAPGLLLTPHVGGEVPQTGARAAAAVTGQIARILAGEALENVVDRY</sequence>
<dbReference type="PANTHER" id="PTHR43333">
    <property type="entry name" value="2-HACID_DH_C DOMAIN-CONTAINING PROTEIN"/>
    <property type="match status" value="1"/>
</dbReference>
<feature type="domain" description="D-isomer specific 2-hydroxyacid dehydrogenase NAD-binding" evidence="3">
    <location>
        <begin position="127"/>
        <end position="293"/>
    </location>
</feature>
<dbReference type="Pfam" id="PF02826">
    <property type="entry name" value="2-Hacid_dh_C"/>
    <property type="match status" value="1"/>
</dbReference>
<dbReference type="Gene3D" id="3.40.50.720">
    <property type="entry name" value="NAD(P)-binding Rossmann-like Domain"/>
    <property type="match status" value="2"/>
</dbReference>
<gene>
    <name evidence="4" type="ORF">SAMN06272737_10786</name>
</gene>
<dbReference type="InterPro" id="IPR029753">
    <property type="entry name" value="D-isomer_DH_CS"/>
</dbReference>
<evidence type="ECO:0000259" key="3">
    <source>
        <dbReference type="Pfam" id="PF02826"/>
    </source>
</evidence>
<dbReference type="CDD" id="cd12166">
    <property type="entry name" value="2-Hacid_dh_7"/>
    <property type="match status" value="1"/>
</dbReference>
<dbReference type="GO" id="GO:0051287">
    <property type="term" value="F:NAD binding"/>
    <property type="evidence" value="ECO:0007669"/>
    <property type="project" value="InterPro"/>
</dbReference>
<dbReference type="PROSITE" id="PS00670">
    <property type="entry name" value="D_2_HYDROXYACID_DH_2"/>
    <property type="match status" value="1"/>
</dbReference>
<name>A0A238WDY1_9ACTN</name>
<dbReference type="EMBL" id="FZNO01000007">
    <property type="protein sequence ID" value="SNR43879.1"/>
    <property type="molecule type" value="Genomic_DNA"/>
</dbReference>
<dbReference type="PROSITE" id="PS00671">
    <property type="entry name" value="D_2_HYDROXYACID_DH_3"/>
    <property type="match status" value="1"/>
</dbReference>
<evidence type="ECO:0000313" key="5">
    <source>
        <dbReference type="Proteomes" id="UP000198403"/>
    </source>
</evidence>
<dbReference type="InterPro" id="IPR036291">
    <property type="entry name" value="NAD(P)-bd_dom_sf"/>
</dbReference>
<dbReference type="AlphaFoldDB" id="A0A238WDY1"/>
<evidence type="ECO:0000256" key="1">
    <source>
        <dbReference type="ARBA" id="ARBA00023002"/>
    </source>
</evidence>
<keyword evidence="1" id="KW-0560">Oxidoreductase</keyword>
<evidence type="ECO:0000256" key="2">
    <source>
        <dbReference type="ARBA" id="ARBA00023027"/>
    </source>
</evidence>
<keyword evidence="2" id="KW-0520">NAD</keyword>
<accession>A0A238WDY1</accession>
<proteinExistence type="predicted"/>
<dbReference type="PANTHER" id="PTHR43333:SF1">
    <property type="entry name" value="D-ISOMER SPECIFIC 2-HYDROXYACID DEHYDROGENASE NAD-BINDING DOMAIN-CONTAINING PROTEIN"/>
    <property type="match status" value="1"/>
</dbReference>
<keyword evidence="5" id="KW-1185">Reference proteome</keyword>
<dbReference type="SUPFAM" id="SSF51735">
    <property type="entry name" value="NAD(P)-binding Rossmann-fold domains"/>
    <property type="match status" value="1"/>
</dbReference>
<evidence type="ECO:0000313" key="4">
    <source>
        <dbReference type="EMBL" id="SNR43879.1"/>
    </source>
</evidence>
<dbReference type="GO" id="GO:0016616">
    <property type="term" value="F:oxidoreductase activity, acting on the CH-OH group of donors, NAD or NADP as acceptor"/>
    <property type="evidence" value="ECO:0007669"/>
    <property type="project" value="UniProtKB-ARBA"/>
</dbReference>
<dbReference type="Proteomes" id="UP000198403">
    <property type="component" value="Unassembled WGS sequence"/>
</dbReference>
<protein>
    <submittedName>
        <fullName evidence="4">Phosphoglycerate dehydrogenase</fullName>
    </submittedName>
</protein>
<organism evidence="4 5">
    <name type="scientific">Blastococcus mobilis</name>
    <dbReference type="NCBI Taxonomy" id="1938746"/>
    <lineage>
        <taxon>Bacteria</taxon>
        <taxon>Bacillati</taxon>
        <taxon>Actinomycetota</taxon>
        <taxon>Actinomycetes</taxon>
        <taxon>Geodermatophilales</taxon>
        <taxon>Geodermatophilaceae</taxon>
        <taxon>Blastococcus</taxon>
    </lineage>
</organism>
<dbReference type="InterPro" id="IPR006140">
    <property type="entry name" value="D-isomer_DH_NAD-bd"/>
</dbReference>
<reference evidence="4 5" key="1">
    <citation type="submission" date="2017-06" db="EMBL/GenBank/DDBJ databases">
        <authorList>
            <person name="Kim H.J."/>
            <person name="Triplett B.A."/>
        </authorList>
    </citation>
    <scope>NUCLEOTIDE SEQUENCE [LARGE SCALE GENOMIC DNA]</scope>
    <source>
        <strain evidence="4 5">DSM 44272</strain>
    </source>
</reference>